<name>A0A1H4AU61_9BACT</name>
<protein>
    <submittedName>
        <fullName evidence="5">Transcriptional regulator, LacI family</fullName>
    </submittedName>
</protein>
<keyword evidence="1" id="KW-0805">Transcription regulation</keyword>
<dbReference type="SMART" id="SM00354">
    <property type="entry name" value="HTH_LACI"/>
    <property type="match status" value="1"/>
</dbReference>
<reference evidence="5 6" key="1">
    <citation type="submission" date="2016-10" db="EMBL/GenBank/DDBJ databases">
        <authorList>
            <person name="de Groot N.N."/>
        </authorList>
    </citation>
    <scope>NUCLEOTIDE SEQUENCE [LARGE SCALE GENOMIC DNA]</scope>
    <source>
        <strain evidence="5 6">Vu-144</strain>
    </source>
</reference>
<dbReference type="InterPro" id="IPR046335">
    <property type="entry name" value="LacI/GalR-like_sensor"/>
</dbReference>
<dbReference type="RefSeq" id="WP_091399485.1">
    <property type="nucleotide sequence ID" value="NZ_FNQY01000016.1"/>
</dbReference>
<dbReference type="Gene3D" id="1.10.260.40">
    <property type="entry name" value="lambda repressor-like DNA-binding domains"/>
    <property type="match status" value="1"/>
</dbReference>
<gene>
    <name evidence="5" type="ORF">SAMN05192529_11672</name>
</gene>
<dbReference type="PANTHER" id="PTHR30146">
    <property type="entry name" value="LACI-RELATED TRANSCRIPTIONAL REPRESSOR"/>
    <property type="match status" value="1"/>
</dbReference>
<dbReference type="Gene3D" id="3.40.50.2300">
    <property type="match status" value="2"/>
</dbReference>
<dbReference type="PANTHER" id="PTHR30146:SF109">
    <property type="entry name" value="HTH-TYPE TRANSCRIPTIONAL REGULATOR GALS"/>
    <property type="match status" value="1"/>
</dbReference>
<dbReference type="SUPFAM" id="SSF47413">
    <property type="entry name" value="lambda repressor-like DNA-binding domains"/>
    <property type="match status" value="1"/>
</dbReference>
<dbReference type="InterPro" id="IPR000843">
    <property type="entry name" value="HTH_LacI"/>
</dbReference>
<dbReference type="STRING" id="551991.SAMN05192529_11672"/>
<dbReference type="PROSITE" id="PS50932">
    <property type="entry name" value="HTH_LACI_2"/>
    <property type="match status" value="1"/>
</dbReference>
<keyword evidence="6" id="KW-1185">Reference proteome</keyword>
<dbReference type="GO" id="GO:0000976">
    <property type="term" value="F:transcription cis-regulatory region binding"/>
    <property type="evidence" value="ECO:0007669"/>
    <property type="project" value="TreeGrafter"/>
</dbReference>
<organism evidence="5 6">
    <name type="scientific">Arachidicoccus rhizosphaerae</name>
    <dbReference type="NCBI Taxonomy" id="551991"/>
    <lineage>
        <taxon>Bacteria</taxon>
        <taxon>Pseudomonadati</taxon>
        <taxon>Bacteroidota</taxon>
        <taxon>Chitinophagia</taxon>
        <taxon>Chitinophagales</taxon>
        <taxon>Chitinophagaceae</taxon>
        <taxon>Arachidicoccus</taxon>
    </lineage>
</organism>
<dbReference type="EMBL" id="FNQY01000016">
    <property type="protein sequence ID" value="SEA39430.1"/>
    <property type="molecule type" value="Genomic_DNA"/>
</dbReference>
<dbReference type="CDD" id="cd01392">
    <property type="entry name" value="HTH_LacI"/>
    <property type="match status" value="1"/>
</dbReference>
<evidence type="ECO:0000313" key="5">
    <source>
        <dbReference type="EMBL" id="SEA39430.1"/>
    </source>
</evidence>
<dbReference type="Pfam" id="PF00356">
    <property type="entry name" value="LacI"/>
    <property type="match status" value="1"/>
</dbReference>
<dbReference type="SUPFAM" id="SSF53822">
    <property type="entry name" value="Periplasmic binding protein-like I"/>
    <property type="match status" value="1"/>
</dbReference>
<feature type="domain" description="HTH lacI-type" evidence="4">
    <location>
        <begin position="5"/>
        <end position="62"/>
    </location>
</feature>
<sequence length="339" mass="38006">MNKKTSLKDIAQHLGVSTALVSYVINNKEKEARVGADMVKKIRQAVIDMNYQPNLVAKSLKSGQSKTIGLVVADISNPFFSMIARLIEDEAMKLGYVVIFGSSDENAEKSQSLINVYLNRQVDGFIISPTEHTEEQIRAVQKTGIPVVLIDRYFPDFPTDSVRINNKEVSEQAVDHLIGKGRNNIAILTYKTKMAHITDRTEGYKMSLKKHKIKVNKKLICEASYQDIEKDVRNQMLNLFNGEQQVDGIFFATNSLAVLGLKVIIGLGIKVPEDLAIVSFDQSDAFDFFYAPLSYVSQCLQQLVKEAINLLIKRIQQPGKSRNSYESVIVEAKLVTRES</sequence>
<evidence type="ECO:0000256" key="2">
    <source>
        <dbReference type="ARBA" id="ARBA00023125"/>
    </source>
</evidence>
<dbReference type="Pfam" id="PF13377">
    <property type="entry name" value="Peripla_BP_3"/>
    <property type="match status" value="1"/>
</dbReference>
<evidence type="ECO:0000256" key="3">
    <source>
        <dbReference type="ARBA" id="ARBA00023163"/>
    </source>
</evidence>
<dbReference type="GO" id="GO:0003700">
    <property type="term" value="F:DNA-binding transcription factor activity"/>
    <property type="evidence" value="ECO:0007669"/>
    <property type="project" value="TreeGrafter"/>
</dbReference>
<dbReference type="InterPro" id="IPR028082">
    <property type="entry name" value="Peripla_BP_I"/>
</dbReference>
<evidence type="ECO:0000256" key="1">
    <source>
        <dbReference type="ARBA" id="ARBA00023015"/>
    </source>
</evidence>
<keyword evidence="3" id="KW-0804">Transcription</keyword>
<dbReference type="OrthoDB" id="9803256at2"/>
<evidence type="ECO:0000313" key="6">
    <source>
        <dbReference type="Proteomes" id="UP000199041"/>
    </source>
</evidence>
<proteinExistence type="predicted"/>
<dbReference type="Proteomes" id="UP000199041">
    <property type="component" value="Unassembled WGS sequence"/>
</dbReference>
<dbReference type="InterPro" id="IPR010982">
    <property type="entry name" value="Lambda_DNA-bd_dom_sf"/>
</dbReference>
<dbReference type="AlphaFoldDB" id="A0A1H4AU61"/>
<keyword evidence="2" id="KW-0238">DNA-binding</keyword>
<dbReference type="CDD" id="cd19977">
    <property type="entry name" value="PBP1_EndR-like"/>
    <property type="match status" value="1"/>
</dbReference>
<evidence type="ECO:0000259" key="4">
    <source>
        <dbReference type="PROSITE" id="PS50932"/>
    </source>
</evidence>
<accession>A0A1H4AU61</accession>